<sequence length="363" mass="38825">MDPRNAEYPDDQRMFEAITQDLDIDPTAIERDIAADADQPPAPVAPQPQPAVVAPGPEATAFPVPQAPASSTPLPPLPEPEVIVQREQRVLAPPTKPDPKHFKMEKALSVGYWMSVGVGVVGQVASFGGLIAESLPPDYKWAGYGAAAMGAAFAEITMIGSGTAALRRRYEDGTWKMLATIAWIVCLYATALNVIHWAPISGALAVMFGGGSLVGFTAHTVAEHLAAKDYETKKKAYEDAVAELDREQKRRAEHARPAPAPVLPPPPAPPAPIAVVEPPQPAPRPAPAAPPQRDTPPPPAPPVNPGSTDGEKVGREEVLAWALRQDELPTSGDVLRYFEPTQRPLPSDRAVRGWLSEVKNDKN</sequence>
<feature type="transmembrane region" description="Helical" evidence="2">
    <location>
        <begin position="110"/>
        <end position="132"/>
    </location>
</feature>
<keyword evidence="2" id="KW-0812">Transmembrane</keyword>
<evidence type="ECO:0008006" key="5">
    <source>
        <dbReference type="Google" id="ProtNLM"/>
    </source>
</evidence>
<dbReference type="EMBL" id="JACJID010000011">
    <property type="protein sequence ID" value="MBA8932152.1"/>
    <property type="molecule type" value="Genomic_DNA"/>
</dbReference>
<dbReference type="PANTHER" id="PTHR48125">
    <property type="entry name" value="LP07818P1"/>
    <property type="match status" value="1"/>
</dbReference>
<feature type="transmembrane region" description="Helical" evidence="2">
    <location>
        <begin position="144"/>
        <end position="166"/>
    </location>
</feature>
<name>A0ABR6BZX6_9PSEU</name>
<feature type="compositionally biased region" description="Basic and acidic residues" evidence="1">
    <location>
        <begin position="309"/>
        <end position="318"/>
    </location>
</feature>
<feature type="compositionally biased region" description="Basic and acidic residues" evidence="1">
    <location>
        <begin position="244"/>
        <end position="256"/>
    </location>
</feature>
<feature type="transmembrane region" description="Helical" evidence="2">
    <location>
        <begin position="204"/>
        <end position="226"/>
    </location>
</feature>
<gene>
    <name evidence="3" type="ORF">BC739_009411</name>
</gene>
<keyword evidence="2" id="KW-0472">Membrane</keyword>
<accession>A0ABR6BZX6</accession>
<keyword evidence="2" id="KW-1133">Transmembrane helix</keyword>
<feature type="compositionally biased region" description="Pro residues" evidence="1">
    <location>
        <begin position="258"/>
        <end position="304"/>
    </location>
</feature>
<feature type="compositionally biased region" description="Pro residues" evidence="1">
    <location>
        <begin position="40"/>
        <end position="49"/>
    </location>
</feature>
<feature type="region of interest" description="Disordered" evidence="1">
    <location>
        <begin position="29"/>
        <end position="74"/>
    </location>
</feature>
<feature type="transmembrane region" description="Helical" evidence="2">
    <location>
        <begin position="178"/>
        <end position="198"/>
    </location>
</feature>
<evidence type="ECO:0000256" key="2">
    <source>
        <dbReference type="SAM" id="Phobius"/>
    </source>
</evidence>
<dbReference type="PANTHER" id="PTHR48125:SF10">
    <property type="entry name" value="OS12G0136300 PROTEIN"/>
    <property type="match status" value="1"/>
</dbReference>
<dbReference type="RefSeq" id="WP_182840676.1">
    <property type="nucleotide sequence ID" value="NZ_BAAABQ010000083.1"/>
</dbReference>
<keyword evidence="4" id="KW-1185">Reference proteome</keyword>
<dbReference type="Proteomes" id="UP000517916">
    <property type="component" value="Unassembled WGS sequence"/>
</dbReference>
<proteinExistence type="predicted"/>
<evidence type="ECO:0000313" key="4">
    <source>
        <dbReference type="Proteomes" id="UP000517916"/>
    </source>
</evidence>
<feature type="region of interest" description="Disordered" evidence="1">
    <location>
        <begin position="244"/>
        <end position="363"/>
    </location>
</feature>
<organism evidence="3 4">
    <name type="scientific">Kutzneria viridogrisea</name>
    <dbReference type="NCBI Taxonomy" id="47990"/>
    <lineage>
        <taxon>Bacteria</taxon>
        <taxon>Bacillati</taxon>
        <taxon>Actinomycetota</taxon>
        <taxon>Actinomycetes</taxon>
        <taxon>Pseudonocardiales</taxon>
        <taxon>Pseudonocardiaceae</taxon>
        <taxon>Kutzneria</taxon>
    </lineage>
</organism>
<comment type="caution">
    <text evidence="3">The sequence shown here is derived from an EMBL/GenBank/DDBJ whole genome shotgun (WGS) entry which is preliminary data.</text>
</comment>
<evidence type="ECO:0000256" key="1">
    <source>
        <dbReference type="SAM" id="MobiDB-lite"/>
    </source>
</evidence>
<evidence type="ECO:0000313" key="3">
    <source>
        <dbReference type="EMBL" id="MBA8932152.1"/>
    </source>
</evidence>
<protein>
    <recommendedName>
        <fullName evidence="5">DUF2637 domain-containing protein</fullName>
    </recommendedName>
</protein>
<reference evidence="3 4" key="1">
    <citation type="submission" date="2020-08" db="EMBL/GenBank/DDBJ databases">
        <title>Genomic Encyclopedia of Archaeal and Bacterial Type Strains, Phase II (KMG-II): from individual species to whole genera.</title>
        <authorList>
            <person name="Goeker M."/>
        </authorList>
    </citation>
    <scope>NUCLEOTIDE SEQUENCE [LARGE SCALE GENOMIC DNA]</scope>
    <source>
        <strain evidence="3 4">DSM 43850</strain>
    </source>
</reference>